<evidence type="ECO:0000256" key="1">
    <source>
        <dbReference type="SAM" id="MobiDB-lite"/>
    </source>
</evidence>
<feature type="compositionally biased region" description="Low complexity" evidence="1">
    <location>
        <begin position="1"/>
        <end position="24"/>
    </location>
</feature>
<reference evidence="2 3" key="1">
    <citation type="journal article" date="2017" name="Int. J. Syst. Evol. Microbiol.">
        <title>Mycobacterium talmoniae sp. nov., a slowly growing mycobacterium isolated from human respiratory samples.</title>
        <authorList>
            <person name="Davidson R.M."/>
            <person name="DeGroote M.A."/>
            <person name="Marola J.L."/>
            <person name="Buss S."/>
            <person name="Jones V."/>
            <person name="McNeil M.R."/>
            <person name="Freifeld A.G."/>
            <person name="Elaine Epperson L."/>
            <person name="Hasan N.A."/>
            <person name="Jackson M."/>
            <person name="Iwen P.C."/>
            <person name="Salfinger M."/>
            <person name="Strong M."/>
        </authorList>
    </citation>
    <scope>NUCLEOTIDE SEQUENCE [LARGE SCALE GENOMIC DNA]</scope>
    <source>
        <strain evidence="2 3">ATCC BAA-2683</strain>
    </source>
</reference>
<feature type="region of interest" description="Disordered" evidence="1">
    <location>
        <begin position="1"/>
        <end position="49"/>
    </location>
</feature>
<comment type="caution">
    <text evidence="2">The sequence shown here is derived from an EMBL/GenBank/DDBJ whole genome shotgun (WGS) entry which is preliminary data.</text>
</comment>
<dbReference type="EMBL" id="PPEA01000601">
    <property type="protein sequence ID" value="PQM45711.1"/>
    <property type="molecule type" value="Genomic_DNA"/>
</dbReference>
<dbReference type="Proteomes" id="UP000238296">
    <property type="component" value="Unassembled WGS sequence"/>
</dbReference>
<name>A0A2S8BGA9_9MYCO</name>
<evidence type="ECO:0000313" key="3">
    <source>
        <dbReference type="Proteomes" id="UP000238296"/>
    </source>
</evidence>
<proteinExistence type="predicted"/>
<accession>A0A2S8BGA9</accession>
<organism evidence="2 3">
    <name type="scientific">Mycobacterium talmoniae</name>
    <dbReference type="NCBI Taxonomy" id="1858794"/>
    <lineage>
        <taxon>Bacteria</taxon>
        <taxon>Bacillati</taxon>
        <taxon>Actinomycetota</taxon>
        <taxon>Actinomycetes</taxon>
        <taxon>Mycobacteriales</taxon>
        <taxon>Mycobacteriaceae</taxon>
        <taxon>Mycobacterium</taxon>
    </lineage>
</organism>
<sequence length="49" mass="5240">MAKKTGGTHSGRGSTSKSTSARSAINGQYVSDAYASKHPKTTVRETRRK</sequence>
<dbReference type="AlphaFoldDB" id="A0A2S8BGA9"/>
<protein>
    <submittedName>
        <fullName evidence="2">Uncharacterized protein</fullName>
    </submittedName>
</protein>
<evidence type="ECO:0000313" key="2">
    <source>
        <dbReference type="EMBL" id="PQM45711.1"/>
    </source>
</evidence>
<gene>
    <name evidence="2" type="ORF">C1Y40_04155</name>
</gene>